<reference evidence="3 4" key="1">
    <citation type="submission" date="2017-04" db="EMBL/GenBank/DDBJ databases">
        <authorList>
            <person name="Afonso C.L."/>
            <person name="Miller P.J."/>
            <person name="Scott M.A."/>
            <person name="Spackman E."/>
            <person name="Goraichik I."/>
            <person name="Dimitrov K.M."/>
            <person name="Suarez D.L."/>
            <person name="Swayne D.E."/>
        </authorList>
    </citation>
    <scope>NUCLEOTIDE SEQUENCE [LARGE SCALE GENOMIC DNA]</scope>
    <source>
        <strain evidence="3">LMG 28154</strain>
    </source>
</reference>
<feature type="transmembrane region" description="Helical" evidence="1">
    <location>
        <begin position="218"/>
        <end position="236"/>
    </location>
</feature>
<evidence type="ECO:0000313" key="4">
    <source>
        <dbReference type="Proteomes" id="UP000198460"/>
    </source>
</evidence>
<feature type="transmembrane region" description="Helical" evidence="1">
    <location>
        <begin position="151"/>
        <end position="172"/>
    </location>
</feature>
<dbReference type="GO" id="GO:0004175">
    <property type="term" value="F:endopeptidase activity"/>
    <property type="evidence" value="ECO:0007669"/>
    <property type="project" value="UniProtKB-ARBA"/>
</dbReference>
<protein>
    <submittedName>
        <fullName evidence="3">CAAX amino terminal protease family protein</fullName>
    </submittedName>
</protein>
<evidence type="ECO:0000313" key="3">
    <source>
        <dbReference type="EMBL" id="SMG00137.1"/>
    </source>
</evidence>
<keyword evidence="1" id="KW-0472">Membrane</keyword>
<feature type="domain" description="CAAX prenyl protease 2/Lysostaphin resistance protein A-like" evidence="2">
    <location>
        <begin position="183"/>
        <end position="277"/>
    </location>
</feature>
<feature type="transmembrane region" description="Helical" evidence="1">
    <location>
        <begin position="266"/>
        <end position="287"/>
    </location>
</feature>
<feature type="transmembrane region" description="Helical" evidence="1">
    <location>
        <begin position="184"/>
        <end position="206"/>
    </location>
</feature>
<evidence type="ECO:0000256" key="1">
    <source>
        <dbReference type="SAM" id="Phobius"/>
    </source>
</evidence>
<keyword evidence="1" id="KW-1133">Transmembrane helix</keyword>
<dbReference type="InterPro" id="IPR003675">
    <property type="entry name" value="Rce1/LyrA-like_dom"/>
</dbReference>
<feature type="transmembrane region" description="Helical" evidence="1">
    <location>
        <begin position="117"/>
        <end position="139"/>
    </location>
</feature>
<organism evidence="3 4">
    <name type="scientific">Burkholderia singularis</name>
    <dbReference type="NCBI Taxonomy" id="1503053"/>
    <lineage>
        <taxon>Bacteria</taxon>
        <taxon>Pseudomonadati</taxon>
        <taxon>Pseudomonadota</taxon>
        <taxon>Betaproteobacteria</taxon>
        <taxon>Burkholderiales</taxon>
        <taxon>Burkholderiaceae</taxon>
        <taxon>Burkholderia</taxon>
        <taxon>pseudomallei group</taxon>
    </lineage>
</organism>
<evidence type="ECO:0000259" key="2">
    <source>
        <dbReference type="Pfam" id="PF02517"/>
    </source>
</evidence>
<dbReference type="Pfam" id="PF02517">
    <property type="entry name" value="Rce1-like"/>
    <property type="match status" value="1"/>
</dbReference>
<dbReference type="GO" id="GO:0080120">
    <property type="term" value="P:CAAX-box protein maturation"/>
    <property type="evidence" value="ECO:0007669"/>
    <property type="project" value="UniProtKB-ARBA"/>
</dbReference>
<feature type="transmembrane region" description="Helical" evidence="1">
    <location>
        <begin position="45"/>
        <end position="66"/>
    </location>
</feature>
<dbReference type="AlphaFoldDB" id="A0A238H4S0"/>
<keyword evidence="3" id="KW-0378">Hydrolase</keyword>
<feature type="transmembrane region" description="Helical" evidence="1">
    <location>
        <begin position="78"/>
        <end position="97"/>
    </location>
</feature>
<dbReference type="RefSeq" id="WP_089340424.1">
    <property type="nucleotide sequence ID" value="NZ_FXAN01000050.1"/>
</dbReference>
<dbReference type="Proteomes" id="UP000198460">
    <property type="component" value="Unassembled WGS sequence"/>
</dbReference>
<gene>
    <name evidence="3" type="ORF">BSIN_0262</name>
</gene>
<accession>A0A238H4S0</accession>
<keyword evidence="3" id="KW-0645">Protease</keyword>
<dbReference type="EMBL" id="FXAN01000050">
    <property type="protein sequence ID" value="SMG00137.1"/>
    <property type="molecule type" value="Genomic_DNA"/>
</dbReference>
<keyword evidence="1" id="KW-0812">Transmembrane</keyword>
<proteinExistence type="predicted"/>
<name>A0A238H4S0_9BURK</name>
<sequence length="291" mass="30874">MTGNPFWFAAVWAALFAAAFAAVWLGPKLRSASIGLGALAYAGALATGMLAPVALAPIALLMAAAYAVAPERSLPVRYAGHALFAVLAVALMLHWLPGFHNPRVIDPVRFTPDAVPFSMYLNLDKPLVGFWLLWVLPWLRSDERCARTWRVGIGAAVATSAACLVFALGVGLVGWSPKWPTSGWLWFANNLLLVCFAEEALFRGYLQGGLSRLLANRVRGGHVWALAIAALLFGAAHAAGGWQWIVLSAAAGVGYGLAYRASGLRAAILAHIGLNVVHFGLFTYPMLAAAA</sequence>
<dbReference type="GO" id="GO:0006508">
    <property type="term" value="P:proteolysis"/>
    <property type="evidence" value="ECO:0007669"/>
    <property type="project" value="UniProtKB-KW"/>
</dbReference>